<keyword evidence="1" id="KW-0732">Signal</keyword>
<dbReference type="AlphaFoldDB" id="A0A168M5E0"/>
<organism evidence="2 3">
    <name type="scientific">Mucor lusitanicus CBS 277.49</name>
    <dbReference type="NCBI Taxonomy" id="747725"/>
    <lineage>
        <taxon>Eukaryota</taxon>
        <taxon>Fungi</taxon>
        <taxon>Fungi incertae sedis</taxon>
        <taxon>Mucoromycota</taxon>
        <taxon>Mucoromycotina</taxon>
        <taxon>Mucoromycetes</taxon>
        <taxon>Mucorales</taxon>
        <taxon>Mucorineae</taxon>
        <taxon>Mucoraceae</taxon>
        <taxon>Mucor</taxon>
    </lineage>
</organism>
<name>A0A168M5E0_MUCCL</name>
<feature type="signal peptide" evidence="1">
    <location>
        <begin position="1"/>
        <end position="19"/>
    </location>
</feature>
<dbReference type="EMBL" id="AMYB01000003">
    <property type="protein sequence ID" value="OAD04408.1"/>
    <property type="molecule type" value="Genomic_DNA"/>
</dbReference>
<evidence type="ECO:0000256" key="1">
    <source>
        <dbReference type="SAM" id="SignalP"/>
    </source>
</evidence>
<reference evidence="2 3" key="1">
    <citation type="submission" date="2015-06" db="EMBL/GenBank/DDBJ databases">
        <title>Expansion of signal transduction pathways in fungi by whole-genome duplication.</title>
        <authorList>
            <consortium name="DOE Joint Genome Institute"/>
            <person name="Corrochano L.M."/>
            <person name="Kuo A."/>
            <person name="Marcet-Houben M."/>
            <person name="Polaino S."/>
            <person name="Salamov A."/>
            <person name="Villalobos J.M."/>
            <person name="Alvarez M.I."/>
            <person name="Avalos J."/>
            <person name="Benito E.P."/>
            <person name="Benoit I."/>
            <person name="Burger G."/>
            <person name="Camino L.P."/>
            <person name="Canovas D."/>
            <person name="Cerda-Olmedo E."/>
            <person name="Cheng J.-F."/>
            <person name="Dominguez A."/>
            <person name="Elias M."/>
            <person name="Eslava A.P."/>
            <person name="Glaser F."/>
            <person name="Grimwood J."/>
            <person name="Gutierrez G."/>
            <person name="Heitman J."/>
            <person name="Henrissat B."/>
            <person name="Iturriaga E.A."/>
            <person name="Lang B.F."/>
            <person name="Lavin J.L."/>
            <person name="Lee S."/>
            <person name="Li W."/>
            <person name="Lindquist E."/>
            <person name="Lopez-Garcia S."/>
            <person name="Luque E.M."/>
            <person name="Marcos A.T."/>
            <person name="Martin J."/>
            <person name="Mccluskey K."/>
            <person name="Medina H.R."/>
            <person name="Miralles-Duran A."/>
            <person name="Miyazaki A."/>
            <person name="Munoz-Torres E."/>
            <person name="Oguiza J.A."/>
            <person name="Ohm R."/>
            <person name="Olmedo M."/>
            <person name="Orejas M."/>
            <person name="Ortiz-Castellanos L."/>
            <person name="Pisabarro A.G."/>
            <person name="Rodriguez-Romero J."/>
            <person name="Ruiz-Herrera J."/>
            <person name="Ruiz-Vazquez R."/>
            <person name="Sanz C."/>
            <person name="Schackwitz W."/>
            <person name="Schmutz J."/>
            <person name="Shahriari M."/>
            <person name="Shelest E."/>
            <person name="Silva-Franco F."/>
            <person name="Soanes D."/>
            <person name="Syed K."/>
            <person name="Tagua V.G."/>
            <person name="Talbot N.J."/>
            <person name="Thon M."/>
            <person name="De Vries R.P."/>
            <person name="Wiebenga A."/>
            <person name="Yadav J.S."/>
            <person name="Braun E.L."/>
            <person name="Baker S."/>
            <person name="Garre V."/>
            <person name="Horwitz B."/>
            <person name="Torres-Martinez S."/>
            <person name="Idnurm A."/>
            <person name="Herrera-Estrella A."/>
            <person name="Gabaldon T."/>
            <person name="Grigoriev I.V."/>
        </authorList>
    </citation>
    <scope>NUCLEOTIDE SEQUENCE [LARGE SCALE GENOMIC DNA]</scope>
    <source>
        <strain evidence="2 3">CBS 277.49</strain>
    </source>
</reference>
<evidence type="ECO:0000313" key="3">
    <source>
        <dbReference type="Proteomes" id="UP000077051"/>
    </source>
</evidence>
<dbReference type="VEuPathDB" id="FungiDB:MUCCIDRAFT_108230"/>
<accession>A0A168M5E0</accession>
<proteinExistence type="predicted"/>
<protein>
    <submittedName>
        <fullName evidence="2">Uncharacterized protein</fullName>
    </submittedName>
</protein>
<dbReference type="Proteomes" id="UP000077051">
    <property type="component" value="Unassembled WGS sequence"/>
</dbReference>
<sequence length="113" mass="11847">MISKTIIFYLFALASTVVSEITYPTAGTVWKVGQSAKVSFKAGQSGETVSLFFNNDRSTSLGGGSIANGDATFQFTVPQNALSAAGGSSELVAVHRLNGHLQNVDNVNVQVVH</sequence>
<dbReference type="OrthoDB" id="2387215at2759"/>
<keyword evidence="3" id="KW-1185">Reference proteome</keyword>
<evidence type="ECO:0000313" key="2">
    <source>
        <dbReference type="EMBL" id="OAD04408.1"/>
    </source>
</evidence>
<gene>
    <name evidence="2" type="ORF">MUCCIDRAFT_108230</name>
</gene>
<feature type="chain" id="PRO_5007898875" evidence="1">
    <location>
        <begin position="20"/>
        <end position="113"/>
    </location>
</feature>
<comment type="caution">
    <text evidence="2">The sequence shown here is derived from an EMBL/GenBank/DDBJ whole genome shotgun (WGS) entry which is preliminary data.</text>
</comment>